<keyword evidence="3" id="KW-0804">Transcription</keyword>
<evidence type="ECO:0000313" key="5">
    <source>
        <dbReference type="EMBL" id="WYY08645.1"/>
    </source>
</evidence>
<dbReference type="PANTHER" id="PTHR30146">
    <property type="entry name" value="LACI-RELATED TRANSCRIPTIONAL REPRESSOR"/>
    <property type="match status" value="1"/>
</dbReference>
<dbReference type="Gene3D" id="1.10.260.40">
    <property type="entry name" value="lambda repressor-like DNA-binding domains"/>
    <property type="match status" value="1"/>
</dbReference>
<feature type="domain" description="HTH lacI-type" evidence="4">
    <location>
        <begin position="15"/>
        <end position="71"/>
    </location>
</feature>
<dbReference type="InterPro" id="IPR001761">
    <property type="entry name" value="Peripla_BP/Lac1_sug-bd_dom"/>
</dbReference>
<dbReference type="SMART" id="SM00354">
    <property type="entry name" value="HTH_LACI"/>
    <property type="match status" value="1"/>
</dbReference>
<dbReference type="InterPro" id="IPR028082">
    <property type="entry name" value="Peripla_BP_I"/>
</dbReference>
<dbReference type="GO" id="GO:0003677">
    <property type="term" value="F:DNA binding"/>
    <property type="evidence" value="ECO:0007669"/>
    <property type="project" value="UniProtKB-KW"/>
</dbReference>
<dbReference type="SUPFAM" id="SSF53822">
    <property type="entry name" value="Periplasmic binding protein-like I"/>
    <property type="match status" value="1"/>
</dbReference>
<dbReference type="SUPFAM" id="SSF47413">
    <property type="entry name" value="lambda repressor-like DNA-binding domains"/>
    <property type="match status" value="1"/>
</dbReference>
<dbReference type="PANTHER" id="PTHR30146:SF109">
    <property type="entry name" value="HTH-TYPE TRANSCRIPTIONAL REGULATOR GALS"/>
    <property type="match status" value="1"/>
</dbReference>
<keyword evidence="2 5" id="KW-0238">DNA-binding</keyword>
<accession>A0ABZ2U4I0</accession>
<reference evidence="5 6" key="1">
    <citation type="journal article" date="2023" name="Virus Evol.">
        <title>Computational host range prediction-The good, the bad, and the ugly.</title>
        <authorList>
            <person name="Howell A.A."/>
            <person name="Versoza C.J."/>
            <person name="Pfeifer S.P."/>
        </authorList>
    </citation>
    <scope>NUCLEOTIDE SEQUENCE [LARGE SCALE GENOMIC DNA]</scope>
    <source>
        <strain evidence="5 6">1610/1b</strain>
    </source>
</reference>
<organism evidence="5 6">
    <name type="scientific">Gordonia hydrophobica</name>
    <dbReference type="NCBI Taxonomy" id="40516"/>
    <lineage>
        <taxon>Bacteria</taxon>
        <taxon>Bacillati</taxon>
        <taxon>Actinomycetota</taxon>
        <taxon>Actinomycetes</taxon>
        <taxon>Mycobacteriales</taxon>
        <taxon>Gordoniaceae</taxon>
        <taxon>Gordonia</taxon>
    </lineage>
</organism>
<dbReference type="Proteomes" id="UP001479933">
    <property type="component" value="Chromosome"/>
</dbReference>
<dbReference type="Gene3D" id="3.40.50.2300">
    <property type="match status" value="2"/>
</dbReference>
<dbReference type="Pfam" id="PF00532">
    <property type="entry name" value="Peripla_BP_1"/>
    <property type="match status" value="1"/>
</dbReference>
<evidence type="ECO:0000259" key="4">
    <source>
        <dbReference type="PROSITE" id="PS50932"/>
    </source>
</evidence>
<dbReference type="Pfam" id="PF00356">
    <property type="entry name" value="LacI"/>
    <property type="match status" value="1"/>
</dbReference>
<dbReference type="PROSITE" id="PS50932">
    <property type="entry name" value="HTH_LACI_2"/>
    <property type="match status" value="1"/>
</dbReference>
<dbReference type="InterPro" id="IPR010982">
    <property type="entry name" value="Lambda_DNA-bd_dom_sf"/>
</dbReference>
<keyword evidence="1" id="KW-0805">Transcription regulation</keyword>
<dbReference type="CDD" id="cd06267">
    <property type="entry name" value="PBP1_LacI_sugar_binding-like"/>
    <property type="match status" value="1"/>
</dbReference>
<gene>
    <name evidence="5" type="ORF">RVF87_06175</name>
</gene>
<keyword evidence="6" id="KW-1185">Reference proteome</keyword>
<name>A0ABZ2U4I0_9ACTN</name>
<dbReference type="InterPro" id="IPR000843">
    <property type="entry name" value="HTH_LacI"/>
</dbReference>
<dbReference type="EMBL" id="CP136137">
    <property type="protein sequence ID" value="WYY08645.1"/>
    <property type="molecule type" value="Genomic_DNA"/>
</dbReference>
<evidence type="ECO:0000256" key="1">
    <source>
        <dbReference type="ARBA" id="ARBA00023015"/>
    </source>
</evidence>
<dbReference type="CDD" id="cd01392">
    <property type="entry name" value="HTH_LacI"/>
    <property type="match status" value="1"/>
</dbReference>
<protein>
    <submittedName>
        <fullName evidence="5">LacI family DNA-binding transcriptional regulator</fullName>
    </submittedName>
</protein>
<proteinExistence type="predicted"/>
<evidence type="ECO:0000313" key="6">
    <source>
        <dbReference type="Proteomes" id="UP001479933"/>
    </source>
</evidence>
<dbReference type="RefSeq" id="WP_066170624.1">
    <property type="nucleotide sequence ID" value="NZ_CP136137.1"/>
</dbReference>
<evidence type="ECO:0000256" key="2">
    <source>
        <dbReference type="ARBA" id="ARBA00023125"/>
    </source>
</evidence>
<sequence>MPEAESGSTNRRRAPTLREVAERAGVHLSTVSRVLRETEPPDGWSPTALRVREVADELGYAPNPWAASLRTRRTDTIGVVMPRLTDTVMATMFEGIEHAATEAGYSVLLTSPPDTVSAQQRSIEFLRSRQVDGLLLTSLHRDADAFLDSLRLQNTRVLLMNRHADSRVPAITGDDRRGGRLAAEHLVALGHREIGVIAGPQHATTAADRVAGFAEVLAEAGIPLPAERIRYSGFEVDGGLDAARALLDRPDRVTAVFSVNDTAAIGVLGVARDLGLRIPDDLSLVGYNDIPLVAQLPVPLTTIHSHAGLIGQTAVHRMIELIEGKPVASERVPVELIVRASTAPPSTSRPAP</sequence>
<evidence type="ECO:0000256" key="3">
    <source>
        <dbReference type="ARBA" id="ARBA00023163"/>
    </source>
</evidence>